<proteinExistence type="predicted"/>
<feature type="transmembrane region" description="Helical" evidence="1">
    <location>
        <begin position="298"/>
        <end position="315"/>
    </location>
</feature>
<feature type="transmembrane region" description="Helical" evidence="1">
    <location>
        <begin position="321"/>
        <end position="338"/>
    </location>
</feature>
<dbReference type="KEGG" id="dko:I596_684"/>
<feature type="transmembrane region" description="Helical" evidence="1">
    <location>
        <begin position="194"/>
        <end position="214"/>
    </location>
</feature>
<keyword evidence="1" id="KW-1133">Transmembrane helix</keyword>
<keyword evidence="3" id="KW-1185">Reference proteome</keyword>
<name>A0A161HJF2_9GAMM</name>
<feature type="transmembrane region" description="Helical" evidence="1">
    <location>
        <begin position="97"/>
        <end position="117"/>
    </location>
</feature>
<evidence type="ECO:0000313" key="3">
    <source>
        <dbReference type="Proteomes" id="UP000076830"/>
    </source>
</evidence>
<feature type="transmembrane region" description="Helical" evidence="1">
    <location>
        <begin position="129"/>
        <end position="148"/>
    </location>
</feature>
<dbReference type="EMBL" id="CP015249">
    <property type="protein sequence ID" value="ANB16720.1"/>
    <property type="molecule type" value="Genomic_DNA"/>
</dbReference>
<feature type="transmembrane region" description="Helical" evidence="1">
    <location>
        <begin position="74"/>
        <end position="91"/>
    </location>
</feature>
<evidence type="ECO:0008006" key="4">
    <source>
        <dbReference type="Google" id="ProtNLM"/>
    </source>
</evidence>
<feature type="transmembrane region" description="Helical" evidence="1">
    <location>
        <begin position="512"/>
        <end position="532"/>
    </location>
</feature>
<keyword evidence="1" id="KW-0472">Membrane</keyword>
<feature type="transmembrane region" description="Helical" evidence="1">
    <location>
        <begin position="478"/>
        <end position="500"/>
    </location>
</feature>
<reference evidence="2 3" key="1">
    <citation type="submission" date="2016-04" db="EMBL/GenBank/DDBJ databases">
        <title>Complete genome sequence of Dokdonella koreensis DS-123T.</title>
        <authorList>
            <person name="Kim J.F."/>
            <person name="Lee H."/>
            <person name="Kwak M.-J."/>
        </authorList>
    </citation>
    <scope>NUCLEOTIDE SEQUENCE [LARGE SCALE GENOMIC DNA]</scope>
    <source>
        <strain evidence="2 3">DS-123</strain>
    </source>
</reference>
<dbReference type="OrthoDB" id="2603533at2"/>
<feature type="transmembrane region" description="Helical" evidence="1">
    <location>
        <begin position="345"/>
        <end position="378"/>
    </location>
</feature>
<organism evidence="2 3">
    <name type="scientific">Dokdonella koreensis DS-123</name>
    <dbReference type="NCBI Taxonomy" id="1300342"/>
    <lineage>
        <taxon>Bacteria</taxon>
        <taxon>Pseudomonadati</taxon>
        <taxon>Pseudomonadota</taxon>
        <taxon>Gammaproteobacteria</taxon>
        <taxon>Lysobacterales</taxon>
        <taxon>Rhodanobacteraceae</taxon>
        <taxon>Dokdonella</taxon>
    </lineage>
</organism>
<sequence length="746" mass="80527">MLTTDAADSRTSLLLTVLAIAGAAAFIGITGWQLTWGGGPFLWHISQPSSWQGALEVGGLGVLIVAGVLLNRRWALLVLVVLPALLVLRRHGTDIPLVLDLIQFEIVIGLGMALRRLLRLPAATGSADYLLAFLGGFALWSVAAWTVSALDLGSIKALRWLTLLLALPAVFGGQRPLTVFLWQRLRAQPAAGRFWGAVLLAWLLSLFVRGRYAIGYDSLWYGLRAEFVLAPGDSLFEPLGLVSPVYYFPKIYEAFLLPLSGLGSNSVVGGMSVLLLVLLLLTCRQLMRAVAVPERAQLPLLAVIATLPALANFAFDAKPEVFATLLVMLSALFGIDWLRTRRWPALALMAAAVALACSAKMAAIPFAGVLVLATLAAALRPRPATPGLATGPAVDARLAAATLALALAAAVFVLARTWLLTGLPTIGPDPLFKLWLALGFELREPAGTLNWTQAQDWREVPPLVLDWLLRPQRLPHIVVSWTGNVWLWLAVLALAAAALGRQRVAAVPQRPWPLLALVAIGLVLAVGNRYLVRGGDGNYFLYALLPAIILAGGAAFGRLATAPRAFAVALACLPAFALFQAGYSFISGAWTPGTRAFDLNLDTSWRDMRRSRAGQLEWAGLIRISGHLREADGVPRVTGAVEESAMNWLPARFEDVGTISYSRPDYIRSADGFRRFLDTQGIDYLILPRPDIDRQPPRVPPAVAQVAADLAQAPGVQRIVDRRYELLDLSGLDAAARDRLLRVTAR</sequence>
<dbReference type="AlphaFoldDB" id="A0A161HJF2"/>
<dbReference type="RefSeq" id="WP_067644086.1">
    <property type="nucleotide sequence ID" value="NZ_CP015249.1"/>
</dbReference>
<feature type="transmembrane region" description="Helical" evidence="1">
    <location>
        <begin position="160"/>
        <end position="182"/>
    </location>
</feature>
<evidence type="ECO:0000313" key="2">
    <source>
        <dbReference type="EMBL" id="ANB16720.1"/>
    </source>
</evidence>
<evidence type="ECO:0000256" key="1">
    <source>
        <dbReference type="SAM" id="Phobius"/>
    </source>
</evidence>
<protein>
    <recommendedName>
        <fullName evidence="4">Glycosyltransferase RgtA/B/C/D-like domain-containing protein</fullName>
    </recommendedName>
</protein>
<accession>A0A161HJF2</accession>
<feature type="transmembrane region" description="Helical" evidence="1">
    <location>
        <begin position="565"/>
        <end position="586"/>
    </location>
</feature>
<feature type="transmembrane region" description="Helical" evidence="1">
    <location>
        <begin position="398"/>
        <end position="419"/>
    </location>
</feature>
<dbReference type="STRING" id="1300342.I596_684"/>
<dbReference type="PATRIC" id="fig|1300342.3.peg.670"/>
<feature type="transmembrane region" description="Helical" evidence="1">
    <location>
        <begin position="12"/>
        <end position="31"/>
    </location>
</feature>
<feature type="transmembrane region" description="Helical" evidence="1">
    <location>
        <begin position="267"/>
        <end position="286"/>
    </location>
</feature>
<feature type="transmembrane region" description="Helical" evidence="1">
    <location>
        <begin position="51"/>
        <end position="69"/>
    </location>
</feature>
<dbReference type="Proteomes" id="UP000076830">
    <property type="component" value="Chromosome"/>
</dbReference>
<gene>
    <name evidence="2" type="ORF">I596_684</name>
</gene>
<feature type="transmembrane region" description="Helical" evidence="1">
    <location>
        <begin position="539"/>
        <end position="559"/>
    </location>
</feature>
<keyword evidence="1" id="KW-0812">Transmembrane</keyword>